<evidence type="ECO:0000256" key="1">
    <source>
        <dbReference type="SAM" id="SignalP"/>
    </source>
</evidence>
<protein>
    <submittedName>
        <fullName evidence="2">Uncharacterized protein</fullName>
    </submittedName>
</protein>
<reference evidence="2" key="2">
    <citation type="journal article" date="2015" name="Data Brief">
        <title>Shoot transcriptome of the giant reed, Arundo donax.</title>
        <authorList>
            <person name="Barrero R.A."/>
            <person name="Guerrero F.D."/>
            <person name="Moolhuijzen P."/>
            <person name="Goolsby J.A."/>
            <person name="Tidwell J."/>
            <person name="Bellgard S.E."/>
            <person name="Bellgard M.I."/>
        </authorList>
    </citation>
    <scope>NUCLEOTIDE SEQUENCE</scope>
    <source>
        <tissue evidence="2">Shoot tissue taken approximately 20 cm above the soil surface</tissue>
    </source>
</reference>
<keyword evidence="1" id="KW-0732">Signal</keyword>
<evidence type="ECO:0000313" key="2">
    <source>
        <dbReference type="EMBL" id="JAD67276.1"/>
    </source>
</evidence>
<reference evidence="2" key="1">
    <citation type="submission" date="2014-09" db="EMBL/GenBank/DDBJ databases">
        <authorList>
            <person name="Magalhaes I.L.F."/>
            <person name="Oliveira U."/>
            <person name="Santos F.R."/>
            <person name="Vidigal T.H.D.A."/>
            <person name="Brescovit A.D."/>
            <person name="Santos A.J."/>
        </authorList>
    </citation>
    <scope>NUCLEOTIDE SEQUENCE</scope>
    <source>
        <tissue evidence="2">Shoot tissue taken approximately 20 cm above the soil surface</tissue>
    </source>
</reference>
<proteinExistence type="predicted"/>
<feature type="signal peptide" evidence="1">
    <location>
        <begin position="1"/>
        <end position="20"/>
    </location>
</feature>
<organism evidence="2">
    <name type="scientific">Arundo donax</name>
    <name type="common">Giant reed</name>
    <name type="synonym">Donax arundinaceus</name>
    <dbReference type="NCBI Taxonomy" id="35708"/>
    <lineage>
        <taxon>Eukaryota</taxon>
        <taxon>Viridiplantae</taxon>
        <taxon>Streptophyta</taxon>
        <taxon>Embryophyta</taxon>
        <taxon>Tracheophyta</taxon>
        <taxon>Spermatophyta</taxon>
        <taxon>Magnoliopsida</taxon>
        <taxon>Liliopsida</taxon>
        <taxon>Poales</taxon>
        <taxon>Poaceae</taxon>
        <taxon>PACMAD clade</taxon>
        <taxon>Arundinoideae</taxon>
        <taxon>Arundineae</taxon>
        <taxon>Arundo</taxon>
    </lineage>
</organism>
<feature type="chain" id="PRO_5002045883" evidence="1">
    <location>
        <begin position="21"/>
        <end position="43"/>
    </location>
</feature>
<sequence length="43" mass="5051">MWSVGCIFGMPSFLFELCCQVPCLCTESLKWQYMYNICSKTMQ</sequence>
<dbReference type="EMBL" id="GBRH01230619">
    <property type="protein sequence ID" value="JAD67276.1"/>
    <property type="molecule type" value="Transcribed_RNA"/>
</dbReference>
<accession>A0A0A9BVC5</accession>
<dbReference type="AlphaFoldDB" id="A0A0A9BVC5"/>
<name>A0A0A9BVC5_ARUDO</name>